<dbReference type="InterPro" id="IPR029058">
    <property type="entry name" value="AB_hydrolase_fold"/>
</dbReference>
<dbReference type="GO" id="GO:0003847">
    <property type="term" value="F:1-alkyl-2-acetylglycerophosphocholine esterase activity"/>
    <property type="evidence" value="ECO:0007669"/>
    <property type="project" value="UniProtKB-EC"/>
</dbReference>
<dbReference type="EMBL" id="PDLM01000004">
    <property type="protein sequence ID" value="RDW79975.1"/>
    <property type="molecule type" value="Genomic_DNA"/>
</dbReference>
<keyword evidence="4" id="KW-0443">Lipid metabolism</keyword>
<dbReference type="Gene3D" id="3.40.50.1820">
    <property type="entry name" value="alpha/beta hydrolase"/>
    <property type="match status" value="1"/>
</dbReference>
<protein>
    <recommendedName>
        <fullName evidence="1">1-alkyl-2-acetylglycerophosphocholine esterase</fullName>
        <ecNumber evidence="1">3.1.1.47</ecNumber>
    </recommendedName>
</protein>
<evidence type="ECO:0000256" key="1">
    <source>
        <dbReference type="ARBA" id="ARBA00013201"/>
    </source>
</evidence>
<gene>
    <name evidence="6" type="ORF">BP6252_04613</name>
</gene>
<keyword evidence="2" id="KW-0378">Hydrolase</keyword>
<dbReference type="STRING" id="1849047.A0A3D8S123"/>
<dbReference type="PANTHER" id="PTHR10272">
    <property type="entry name" value="PLATELET-ACTIVATING FACTOR ACETYLHYDROLASE"/>
    <property type="match status" value="1"/>
</dbReference>
<evidence type="ECO:0000256" key="5">
    <source>
        <dbReference type="SAM" id="SignalP"/>
    </source>
</evidence>
<organism evidence="6 7">
    <name type="scientific">Coleophoma cylindrospora</name>
    <dbReference type="NCBI Taxonomy" id="1849047"/>
    <lineage>
        <taxon>Eukaryota</taxon>
        <taxon>Fungi</taxon>
        <taxon>Dikarya</taxon>
        <taxon>Ascomycota</taxon>
        <taxon>Pezizomycotina</taxon>
        <taxon>Leotiomycetes</taxon>
        <taxon>Helotiales</taxon>
        <taxon>Dermateaceae</taxon>
        <taxon>Coleophoma</taxon>
    </lineage>
</organism>
<dbReference type="AlphaFoldDB" id="A0A3D8S123"/>
<keyword evidence="3" id="KW-0442">Lipid degradation</keyword>
<evidence type="ECO:0000313" key="7">
    <source>
        <dbReference type="Proteomes" id="UP000256645"/>
    </source>
</evidence>
<sequence>MASVRNRTTIMLVILHLLLQVSRALTLAAPSGPYSISTTPRQFTDTSRHDPIALQFHNITTPRKLMTSIFYPREKTKPACHTSYMPRKTAAFINAEYELAPESLEKLTLPIACPSDKRHSRSSNPHESEFPLLMFSPAFGTSRLMYSSLASEIASYGFVVVTVDHPGDVDIIEFPDNSTTISPFLSVTDEASLIAFANEAQNTRVADVLYVLDQLSFPSTLQSLGLPCSLKTSKVGIFGHSLGGSSALIAIQNDTRFEGAINMDGYIFGPPPYYVPTEGTNKPFLLFGGEGDNRTCCGESGFVSLWGAFWNASDGYKLELELKEAQHYDFSDVPLILKTLQHNESSNLQAMYPLGTIDGLRVRGLLSAYVVAFFEKILQEKDQPLLDRPSKKYPEVSFV</sequence>
<comment type="caution">
    <text evidence="6">The sequence shown here is derived from an EMBL/GenBank/DDBJ whole genome shotgun (WGS) entry which is preliminary data.</text>
</comment>
<dbReference type="EC" id="3.1.1.47" evidence="1"/>
<keyword evidence="5" id="KW-0732">Signal</keyword>
<dbReference type="SUPFAM" id="SSF53474">
    <property type="entry name" value="alpha/beta-Hydrolases"/>
    <property type="match status" value="1"/>
</dbReference>
<dbReference type="Proteomes" id="UP000256645">
    <property type="component" value="Unassembled WGS sequence"/>
</dbReference>
<dbReference type="OrthoDB" id="2363873at2759"/>
<proteinExistence type="predicted"/>
<name>A0A3D8S123_9HELO</name>
<dbReference type="PANTHER" id="PTHR10272:SF14">
    <property type="entry name" value="PAF ACETYLHYDROLASE FAMILY PROTEIN"/>
    <property type="match status" value="1"/>
</dbReference>
<keyword evidence="7" id="KW-1185">Reference proteome</keyword>
<reference evidence="6 7" key="1">
    <citation type="journal article" date="2018" name="IMA Fungus">
        <title>IMA Genome-F 9: Draft genome sequence of Annulohypoxylon stygium, Aspergillus mulundensis, Berkeleyomyces basicola (syn. Thielaviopsis basicola), Ceratocystis smalleyi, two Cercospora beticola strains, Coleophoma cylindrospora, Fusarium fracticaudum, Phialophora cf. hyalina, and Morchella septimelata.</title>
        <authorList>
            <person name="Wingfield B.D."/>
            <person name="Bills G.F."/>
            <person name="Dong Y."/>
            <person name="Huang W."/>
            <person name="Nel W.J."/>
            <person name="Swalarsk-Parry B.S."/>
            <person name="Vaghefi N."/>
            <person name="Wilken P.M."/>
            <person name="An Z."/>
            <person name="de Beer Z.W."/>
            <person name="De Vos L."/>
            <person name="Chen L."/>
            <person name="Duong T.A."/>
            <person name="Gao Y."/>
            <person name="Hammerbacher A."/>
            <person name="Kikkert J.R."/>
            <person name="Li Y."/>
            <person name="Li H."/>
            <person name="Li K."/>
            <person name="Li Q."/>
            <person name="Liu X."/>
            <person name="Ma X."/>
            <person name="Naidoo K."/>
            <person name="Pethybridge S.J."/>
            <person name="Sun J."/>
            <person name="Steenkamp E.T."/>
            <person name="van der Nest M.A."/>
            <person name="van Wyk S."/>
            <person name="Wingfield M.J."/>
            <person name="Xiong C."/>
            <person name="Yue Q."/>
            <person name="Zhang X."/>
        </authorList>
    </citation>
    <scope>NUCLEOTIDE SEQUENCE [LARGE SCALE GENOMIC DNA]</scope>
    <source>
        <strain evidence="6 7">BP6252</strain>
    </source>
</reference>
<evidence type="ECO:0000256" key="3">
    <source>
        <dbReference type="ARBA" id="ARBA00022963"/>
    </source>
</evidence>
<dbReference type="GO" id="GO:0016042">
    <property type="term" value="P:lipid catabolic process"/>
    <property type="evidence" value="ECO:0007669"/>
    <property type="project" value="UniProtKB-KW"/>
</dbReference>
<feature type="signal peptide" evidence="5">
    <location>
        <begin position="1"/>
        <end position="24"/>
    </location>
</feature>
<accession>A0A3D8S123</accession>
<feature type="chain" id="PRO_5017542008" description="1-alkyl-2-acetylglycerophosphocholine esterase" evidence="5">
    <location>
        <begin position="25"/>
        <end position="399"/>
    </location>
</feature>
<evidence type="ECO:0000256" key="4">
    <source>
        <dbReference type="ARBA" id="ARBA00023098"/>
    </source>
</evidence>
<evidence type="ECO:0000256" key="2">
    <source>
        <dbReference type="ARBA" id="ARBA00022801"/>
    </source>
</evidence>
<evidence type="ECO:0000313" key="6">
    <source>
        <dbReference type="EMBL" id="RDW79975.1"/>
    </source>
</evidence>
<dbReference type="Pfam" id="PF03403">
    <property type="entry name" value="PAF-AH_p_II"/>
    <property type="match status" value="2"/>
</dbReference>